<dbReference type="GO" id="GO:0051119">
    <property type="term" value="F:sugar transmembrane transporter activity"/>
    <property type="evidence" value="ECO:0007669"/>
    <property type="project" value="InterPro"/>
</dbReference>
<evidence type="ECO:0000313" key="11">
    <source>
        <dbReference type="Proteomes" id="UP000836841"/>
    </source>
</evidence>
<dbReference type="Gene3D" id="1.20.1280.290">
    <property type="match status" value="2"/>
</dbReference>
<gene>
    <name evidence="10" type="ORF">TAV2_LOCUS24968</name>
</gene>
<evidence type="ECO:0000256" key="8">
    <source>
        <dbReference type="ARBA" id="ARBA00023136"/>
    </source>
</evidence>
<keyword evidence="6" id="KW-0677">Repeat</keyword>
<evidence type="ECO:0000256" key="7">
    <source>
        <dbReference type="ARBA" id="ARBA00022989"/>
    </source>
</evidence>
<dbReference type="PANTHER" id="PTHR10791">
    <property type="entry name" value="RAG1-ACTIVATING PROTEIN 1"/>
    <property type="match status" value="1"/>
</dbReference>
<evidence type="ECO:0000256" key="1">
    <source>
        <dbReference type="ARBA" id="ARBA00004127"/>
    </source>
</evidence>
<accession>A0AAU9T6P9</accession>
<sequence length="239" mass="26797">MVDAKQIRTIIGVIGNVVSFGLFFSPMPTFWRIYKKKSVEEFQPYPYVATMMNCMLWVFYGLPVVHKDSILVTTINGVGMGFEAFYITVFLIYCGSVKNFRRNITLCLVAEVIAVAGIVLITLFAIKDAAIKQTFVGVICDVFNIAMYGAPSLVIKKVVQTRSVEYMPFWLSFVSFVNACIWTSYSLIYKLDLYVLISNGLGTLLCASQLIVYGLYFKATPKDKTEKPSEIEIPASGRV</sequence>
<keyword evidence="3 9" id="KW-0813">Transport</keyword>
<feature type="transmembrane region" description="Helical" evidence="9">
    <location>
        <begin position="194"/>
        <end position="217"/>
    </location>
</feature>
<keyword evidence="11" id="KW-1185">Reference proteome</keyword>
<protein>
    <recommendedName>
        <fullName evidence="9">Bidirectional sugar transporter SWEET</fullName>
    </recommendedName>
</protein>
<evidence type="ECO:0000256" key="3">
    <source>
        <dbReference type="ARBA" id="ARBA00022448"/>
    </source>
</evidence>
<dbReference type="GO" id="GO:0012505">
    <property type="term" value="C:endomembrane system"/>
    <property type="evidence" value="ECO:0007669"/>
    <property type="project" value="UniProtKB-SubCell"/>
</dbReference>
<feature type="transmembrane region" description="Helical" evidence="9">
    <location>
        <begin position="45"/>
        <end position="64"/>
    </location>
</feature>
<dbReference type="GO" id="GO:0005886">
    <property type="term" value="C:plasma membrane"/>
    <property type="evidence" value="ECO:0007669"/>
    <property type="project" value="UniProtKB-SubCell"/>
</dbReference>
<dbReference type="PANTHER" id="PTHR10791:SF236">
    <property type="entry name" value="BIDIRECTIONAL SUGAR TRANSPORTER SWEET8"/>
    <property type="match status" value="1"/>
</dbReference>
<name>A0AAU9T6P9_THLAR</name>
<organism evidence="10 11">
    <name type="scientific">Thlaspi arvense</name>
    <name type="common">Field penny-cress</name>
    <dbReference type="NCBI Taxonomy" id="13288"/>
    <lineage>
        <taxon>Eukaryota</taxon>
        <taxon>Viridiplantae</taxon>
        <taxon>Streptophyta</taxon>
        <taxon>Embryophyta</taxon>
        <taxon>Tracheophyta</taxon>
        <taxon>Spermatophyta</taxon>
        <taxon>Magnoliopsida</taxon>
        <taxon>eudicotyledons</taxon>
        <taxon>Gunneridae</taxon>
        <taxon>Pentapetalae</taxon>
        <taxon>rosids</taxon>
        <taxon>malvids</taxon>
        <taxon>Brassicales</taxon>
        <taxon>Brassicaceae</taxon>
        <taxon>Thlaspideae</taxon>
        <taxon>Thlaspi</taxon>
    </lineage>
</organism>
<comment type="similarity">
    <text evidence="2 9">Belongs to the SWEET sugar transporter family.</text>
</comment>
<keyword evidence="4 9" id="KW-0762">Sugar transport</keyword>
<dbReference type="EMBL" id="OU466863">
    <property type="protein sequence ID" value="CAH2080017.1"/>
    <property type="molecule type" value="Genomic_DNA"/>
</dbReference>
<keyword evidence="5 9" id="KW-0812">Transmembrane</keyword>
<keyword evidence="8 9" id="KW-0472">Membrane</keyword>
<feature type="transmembrane region" description="Helical" evidence="9">
    <location>
        <begin position="6"/>
        <end position="24"/>
    </location>
</feature>
<dbReference type="Pfam" id="PF03083">
    <property type="entry name" value="MtN3_slv"/>
    <property type="match status" value="2"/>
</dbReference>
<evidence type="ECO:0000256" key="6">
    <source>
        <dbReference type="ARBA" id="ARBA00022737"/>
    </source>
</evidence>
<dbReference type="InterPro" id="IPR004316">
    <property type="entry name" value="SWEET_rpt"/>
</dbReference>
<dbReference type="AlphaFoldDB" id="A0AAU9T6P9"/>
<feature type="transmembrane region" description="Helical" evidence="9">
    <location>
        <begin position="167"/>
        <end position="188"/>
    </location>
</feature>
<dbReference type="FunFam" id="1.20.1280.290:FF:000001">
    <property type="entry name" value="Bidirectional sugar transporter SWEET"/>
    <property type="match status" value="1"/>
</dbReference>
<evidence type="ECO:0000256" key="5">
    <source>
        <dbReference type="ARBA" id="ARBA00022692"/>
    </source>
</evidence>
<reference evidence="10 11" key="1">
    <citation type="submission" date="2022-03" db="EMBL/GenBank/DDBJ databases">
        <authorList>
            <person name="Nunn A."/>
            <person name="Chopra R."/>
            <person name="Nunn A."/>
            <person name="Contreras Garrido A."/>
        </authorList>
    </citation>
    <scope>NUCLEOTIDE SEQUENCE [LARGE SCALE GENOMIC DNA]</scope>
</reference>
<evidence type="ECO:0000313" key="10">
    <source>
        <dbReference type="EMBL" id="CAH2080017.1"/>
    </source>
</evidence>
<dbReference type="InterPro" id="IPR047664">
    <property type="entry name" value="SWEET"/>
</dbReference>
<evidence type="ECO:0000256" key="2">
    <source>
        <dbReference type="ARBA" id="ARBA00007809"/>
    </source>
</evidence>
<proteinExistence type="inferred from homology"/>
<keyword evidence="7 9" id="KW-1133">Transmembrane helix</keyword>
<evidence type="ECO:0000256" key="4">
    <source>
        <dbReference type="ARBA" id="ARBA00022597"/>
    </source>
</evidence>
<evidence type="ECO:0000256" key="9">
    <source>
        <dbReference type="RuleBase" id="RU910715"/>
    </source>
</evidence>
<feature type="transmembrane region" description="Helical" evidence="9">
    <location>
        <begin position="132"/>
        <end position="155"/>
    </location>
</feature>
<feature type="transmembrane region" description="Helical" evidence="9">
    <location>
        <begin position="70"/>
        <end position="94"/>
    </location>
</feature>
<comment type="subcellular location">
    <subcellularLocation>
        <location evidence="9">Cell membrane</location>
        <topology evidence="9">Multi-pass membrane protein</topology>
    </subcellularLocation>
    <subcellularLocation>
        <location evidence="1">Endomembrane system</location>
        <topology evidence="1">Multi-pass membrane protein</topology>
    </subcellularLocation>
</comment>
<dbReference type="GO" id="GO:0051260">
    <property type="term" value="P:protein homooligomerization"/>
    <property type="evidence" value="ECO:0007669"/>
    <property type="project" value="UniProtKB-ARBA"/>
</dbReference>
<comment type="function">
    <text evidence="9">Mediates both low-affinity uptake and efflux of sugar across the membrane.</text>
</comment>
<feature type="transmembrane region" description="Helical" evidence="9">
    <location>
        <begin position="106"/>
        <end position="126"/>
    </location>
</feature>
<dbReference type="FunFam" id="1.20.1280.290:FF:000002">
    <property type="entry name" value="Bidirectional sugar transporter SWEET"/>
    <property type="match status" value="1"/>
</dbReference>
<dbReference type="Proteomes" id="UP000836841">
    <property type="component" value="Chromosome 7"/>
</dbReference>